<dbReference type="Pfam" id="PF08241">
    <property type="entry name" value="Methyltransf_11"/>
    <property type="match status" value="1"/>
</dbReference>
<dbReference type="AlphaFoldDB" id="A0A367RRS3"/>
<dbReference type="PANTHER" id="PTHR42912">
    <property type="entry name" value="METHYLTRANSFERASE"/>
    <property type="match status" value="1"/>
</dbReference>
<protein>
    <submittedName>
        <fullName evidence="2">Methyltransferase type 11</fullName>
    </submittedName>
</protein>
<dbReference type="SUPFAM" id="SSF53335">
    <property type="entry name" value="S-adenosyl-L-methionine-dependent methyltransferases"/>
    <property type="match status" value="1"/>
</dbReference>
<reference evidence="2 3" key="1">
    <citation type="submission" date="2016-04" db="EMBL/GenBank/DDBJ databases">
        <authorList>
            <person name="Evans L.H."/>
            <person name="Alamgir A."/>
            <person name="Owens N."/>
            <person name="Weber N.D."/>
            <person name="Virtaneva K."/>
            <person name="Barbian K."/>
            <person name="Babar A."/>
            <person name="Rosenke K."/>
        </authorList>
    </citation>
    <scope>NUCLEOTIDE SEQUENCE [LARGE SCALE GENOMIC DNA]</scope>
    <source>
        <strain evidence="2">NIES-2108</strain>
    </source>
</reference>
<dbReference type="CDD" id="cd02440">
    <property type="entry name" value="AdoMet_MTases"/>
    <property type="match status" value="1"/>
</dbReference>
<keyword evidence="2" id="KW-0808">Transferase</keyword>
<organism evidence="2 3">
    <name type="scientific">Nostoc punctiforme NIES-2108</name>
    <dbReference type="NCBI Taxonomy" id="1356359"/>
    <lineage>
        <taxon>Bacteria</taxon>
        <taxon>Bacillati</taxon>
        <taxon>Cyanobacteriota</taxon>
        <taxon>Cyanophyceae</taxon>
        <taxon>Nostocales</taxon>
        <taxon>Nostocaceae</taxon>
        <taxon>Nostoc</taxon>
    </lineage>
</organism>
<sequence length="187" mass="21933">MSEPFLEPILRYLRLKRVISHIPKNSILLDVGCGSSATFLKSISPHIKQGFGVDFKVKDFNSGNIQTKQLMLKNHLPFNDESFDVVTMLAVLEHIEYEKDILKEIYRVLVPQGKLILTVPSVWSQPVLEFLAYRLKIVSEAEIRDHKRYYKRENLRKVLVNLTGFEGFHHQYFQFWMNNFCTVTKRS</sequence>
<comment type="caution">
    <text evidence="2">The sequence shown here is derived from an EMBL/GenBank/DDBJ whole genome shotgun (WGS) entry which is preliminary data.</text>
</comment>
<dbReference type="GO" id="GO:0032259">
    <property type="term" value="P:methylation"/>
    <property type="evidence" value="ECO:0007669"/>
    <property type="project" value="UniProtKB-KW"/>
</dbReference>
<dbReference type="InterPro" id="IPR029063">
    <property type="entry name" value="SAM-dependent_MTases_sf"/>
</dbReference>
<dbReference type="InterPro" id="IPR050508">
    <property type="entry name" value="Methyltransf_Superfamily"/>
</dbReference>
<gene>
    <name evidence="2" type="ORF">A6769_05745</name>
</gene>
<evidence type="ECO:0000313" key="3">
    <source>
        <dbReference type="Proteomes" id="UP000252085"/>
    </source>
</evidence>
<dbReference type="InterPro" id="IPR013216">
    <property type="entry name" value="Methyltransf_11"/>
</dbReference>
<dbReference type="EMBL" id="LXQE01000096">
    <property type="protein sequence ID" value="RCJ39276.1"/>
    <property type="molecule type" value="Genomic_DNA"/>
</dbReference>
<feature type="domain" description="Methyltransferase type 11" evidence="1">
    <location>
        <begin position="29"/>
        <end position="117"/>
    </location>
</feature>
<keyword evidence="2" id="KW-0489">Methyltransferase</keyword>
<dbReference type="Gene3D" id="3.40.50.150">
    <property type="entry name" value="Vaccinia Virus protein VP39"/>
    <property type="match status" value="1"/>
</dbReference>
<evidence type="ECO:0000313" key="2">
    <source>
        <dbReference type="EMBL" id="RCJ39276.1"/>
    </source>
</evidence>
<dbReference type="Proteomes" id="UP000252085">
    <property type="component" value="Unassembled WGS sequence"/>
</dbReference>
<dbReference type="PANTHER" id="PTHR42912:SF85">
    <property type="entry name" value="METHYLTRANSFERASE TYPE 11"/>
    <property type="match status" value="1"/>
</dbReference>
<evidence type="ECO:0000259" key="1">
    <source>
        <dbReference type="Pfam" id="PF08241"/>
    </source>
</evidence>
<proteinExistence type="predicted"/>
<accession>A0A367RRS3</accession>
<dbReference type="GO" id="GO:0008757">
    <property type="term" value="F:S-adenosylmethionine-dependent methyltransferase activity"/>
    <property type="evidence" value="ECO:0007669"/>
    <property type="project" value="InterPro"/>
</dbReference>
<name>A0A367RRS3_NOSPU</name>